<gene>
    <name evidence="1" type="ORF">FOIG_16607</name>
</gene>
<dbReference type="EMBL" id="KK036151">
    <property type="protein sequence ID" value="EXL90119.1"/>
    <property type="molecule type" value="Genomic_DNA"/>
</dbReference>
<evidence type="ECO:0000313" key="1">
    <source>
        <dbReference type="EMBL" id="EXL90119.1"/>
    </source>
</evidence>
<dbReference type="VEuPathDB" id="FungiDB:FOIG_16607"/>
<proteinExistence type="predicted"/>
<dbReference type="Proteomes" id="UP000030685">
    <property type="component" value="Unassembled WGS sequence"/>
</dbReference>
<dbReference type="AlphaFoldDB" id="X0JZ38"/>
<dbReference type="HOGENOM" id="CLU_1845211_0_0_1"/>
<sequence>MTGPGKRHTCQFCDDGFDADRRIQARWYSRHPSINLSGGRRSLSRQAAGKTTHSVSGQPLHRYCLVDEGPRDTWVPQHALWMGSLRARPFTMAVANPGPSQRRYIHKPPYVSRGTLLSRGMGPGLWAVRRRFRCGVFLCRVSDPSVS</sequence>
<reference evidence="1" key="2">
    <citation type="submission" date="2014-03" db="EMBL/GenBank/DDBJ databases">
        <title>The Genome Annotation of Fusarium oxysporum II5.</title>
        <authorList>
            <consortium name="The Broad Institute Genomics Platform"/>
            <person name="Ma L.-J."/>
            <person name="Corby-Kistler H."/>
            <person name="Broz K."/>
            <person name="Gale L.R."/>
            <person name="Jonkers W."/>
            <person name="O'Donnell K."/>
            <person name="Ploetz R."/>
            <person name="Steinberg C."/>
            <person name="Schwartz D.C."/>
            <person name="VanEtten H."/>
            <person name="Zhou S."/>
            <person name="Young S.K."/>
            <person name="Zeng Q."/>
            <person name="Gargeya S."/>
            <person name="Fitzgerald M."/>
            <person name="Abouelleil A."/>
            <person name="Alvarado L."/>
            <person name="Chapman S.B."/>
            <person name="Gainer-Dewar J."/>
            <person name="Goldberg J."/>
            <person name="Griggs A."/>
            <person name="Gujja S."/>
            <person name="Hansen M."/>
            <person name="Howarth C."/>
            <person name="Imamovic A."/>
            <person name="Ireland A."/>
            <person name="Larimer J."/>
            <person name="McCowan C."/>
            <person name="Murphy C."/>
            <person name="Pearson M."/>
            <person name="Poon T.W."/>
            <person name="Priest M."/>
            <person name="Roberts A."/>
            <person name="Saif S."/>
            <person name="Shea T."/>
            <person name="Sykes S."/>
            <person name="Wortman J."/>
            <person name="Nusbaum C."/>
            <person name="Birren B."/>
        </authorList>
    </citation>
    <scope>NUCLEOTIDE SEQUENCE</scope>
    <source>
        <strain evidence="1">54006</strain>
    </source>
</reference>
<reference evidence="1" key="1">
    <citation type="submission" date="2011-11" db="EMBL/GenBank/DDBJ databases">
        <title>The Genome Sequence of Fusarium oxysporum II5.</title>
        <authorList>
            <consortium name="The Broad Institute Genome Sequencing Platform"/>
            <person name="Ma L.-J."/>
            <person name="Gale L.R."/>
            <person name="Schwartz D.C."/>
            <person name="Zhou S."/>
            <person name="Corby-Kistler H."/>
            <person name="Young S.K."/>
            <person name="Zeng Q."/>
            <person name="Gargeya S."/>
            <person name="Fitzgerald M."/>
            <person name="Haas B."/>
            <person name="Abouelleil A."/>
            <person name="Alvarado L."/>
            <person name="Arachchi H.M."/>
            <person name="Berlin A."/>
            <person name="Brown A."/>
            <person name="Chapman S.B."/>
            <person name="Chen Z."/>
            <person name="Dunbar C."/>
            <person name="Freedman E."/>
            <person name="Gearin G."/>
            <person name="Goldberg J."/>
            <person name="Griggs A."/>
            <person name="Gujja S."/>
            <person name="Heiman D."/>
            <person name="Howarth C."/>
            <person name="Larson L."/>
            <person name="Lui A."/>
            <person name="MacDonald P.J.P."/>
            <person name="Montmayeur A."/>
            <person name="Murphy C."/>
            <person name="Neiman D."/>
            <person name="Pearson M."/>
            <person name="Priest M."/>
            <person name="Roberts A."/>
            <person name="Saif S."/>
            <person name="Shea T."/>
            <person name="Shenoy N."/>
            <person name="Sisk P."/>
            <person name="Stolte C."/>
            <person name="Sykes S."/>
            <person name="Wortman J."/>
            <person name="Nusbaum C."/>
            <person name="Birren B."/>
        </authorList>
    </citation>
    <scope>NUCLEOTIDE SEQUENCE [LARGE SCALE GENOMIC DNA]</scope>
    <source>
        <strain evidence="1">54006</strain>
    </source>
</reference>
<protein>
    <submittedName>
        <fullName evidence="1">Uncharacterized protein</fullName>
    </submittedName>
</protein>
<organism evidence="1">
    <name type="scientific">Fusarium odoratissimum (strain NRRL 54006)</name>
    <dbReference type="NCBI Taxonomy" id="1089451"/>
    <lineage>
        <taxon>Eukaryota</taxon>
        <taxon>Fungi</taxon>
        <taxon>Dikarya</taxon>
        <taxon>Ascomycota</taxon>
        <taxon>Pezizomycotina</taxon>
        <taxon>Sordariomycetes</taxon>
        <taxon>Hypocreomycetidae</taxon>
        <taxon>Hypocreales</taxon>
        <taxon>Nectriaceae</taxon>
        <taxon>Fusarium</taxon>
        <taxon>Fusarium oxysporum species complex</taxon>
        <taxon>Fusarium oxysporum f. sp. cubense (strain race 4)</taxon>
    </lineage>
</organism>
<name>X0JZ38_FUSO5</name>
<dbReference type="RefSeq" id="XP_031052209.1">
    <property type="nucleotide sequence ID" value="XM_031218070.1"/>
</dbReference>
<accession>X0JZ38</accession>
<dbReference type="GeneID" id="42041782"/>